<comment type="similarity">
    <text evidence="2 7">Belongs to the group II decarboxylase family.</text>
</comment>
<evidence type="ECO:0000256" key="4">
    <source>
        <dbReference type="ARBA" id="ARBA00022898"/>
    </source>
</evidence>
<evidence type="ECO:0000256" key="7">
    <source>
        <dbReference type="RuleBase" id="RU000382"/>
    </source>
</evidence>
<evidence type="ECO:0000256" key="6">
    <source>
        <dbReference type="PIRSR" id="PIRSR602129-50"/>
    </source>
</evidence>
<evidence type="ECO:0000256" key="5">
    <source>
        <dbReference type="ARBA" id="ARBA00023239"/>
    </source>
</evidence>
<keyword evidence="5 7" id="KW-0456">Lyase</keyword>
<dbReference type="STRING" id="1334629.MFUL124B02_39235"/>
<feature type="modified residue" description="N6-(pyridoxal phosphate)lysine" evidence="6">
    <location>
        <position position="305"/>
    </location>
</feature>
<gene>
    <name evidence="8" type="ORF">MFU01_18490</name>
    <name evidence="9" type="ORF">SAMN05443572_104560</name>
</gene>
<dbReference type="GO" id="GO:0005737">
    <property type="term" value="C:cytoplasm"/>
    <property type="evidence" value="ECO:0007669"/>
    <property type="project" value="TreeGrafter"/>
</dbReference>
<reference evidence="8 11" key="2">
    <citation type="submission" date="2019-07" db="EMBL/GenBank/DDBJ databases">
        <title>Whole genome shotgun sequence of Myxococcus fulvus NBRC 100333.</title>
        <authorList>
            <person name="Hosoyama A."/>
            <person name="Uohara A."/>
            <person name="Ohji S."/>
            <person name="Ichikawa N."/>
        </authorList>
    </citation>
    <scope>NUCLEOTIDE SEQUENCE [LARGE SCALE GENOMIC DNA]</scope>
    <source>
        <strain evidence="8 11">NBRC 100333</strain>
    </source>
</reference>
<evidence type="ECO:0000313" key="10">
    <source>
        <dbReference type="Proteomes" id="UP000183760"/>
    </source>
</evidence>
<dbReference type="Gene3D" id="1.20.1340.10">
    <property type="entry name" value="dopa decarboxylase, N-terminal domain"/>
    <property type="match status" value="1"/>
</dbReference>
<dbReference type="Proteomes" id="UP000183760">
    <property type="component" value="Unassembled WGS sequence"/>
</dbReference>
<comment type="cofactor">
    <cofactor evidence="1 6 7">
        <name>pyridoxal 5'-phosphate</name>
        <dbReference type="ChEBI" id="CHEBI:597326"/>
    </cofactor>
</comment>
<name>A0A511SZD4_MYXFU</name>
<evidence type="ECO:0000256" key="2">
    <source>
        <dbReference type="ARBA" id="ARBA00009533"/>
    </source>
</evidence>
<keyword evidence="4 6" id="KW-0663">Pyridoxal phosphate</keyword>
<evidence type="ECO:0000256" key="1">
    <source>
        <dbReference type="ARBA" id="ARBA00001933"/>
    </source>
</evidence>
<sequence>MTDFRERVAAAYDVESFRREGQRLVDTLADYLAQAERGEGLPVLPWAAPAVSVDRFPAAFPEEPTGDFAELVARVLSGSNHLHHPRYVGHQVTAPVPLAALCDAVSSLLNNGMAVYEMGPVSTAMERNVLRWMAARLGLPETADGVLTSGGSLGNLTALLAARQAKAGYDAWNEGAHAGPPLAVLVPASAHYSLSRAIRVMGWGQGGAIPVAVDERFRLRPDALGPALESATRQGRKVIAVVASAGSTATGAFDPLEPVADFCERHGLWFHVDAAHGASAALSAAHRHQVRGIARADSVVWDAHKGLLMPALVTAVLFRDGARSFESFAQEASYLFGDTERPWSDVALRTMECTKEMMALKLYACLSVLGTRLFADAVTESYALTRRFAERLSQAGDFQVPVPPDCNILCFRHTPEHVPPEAWDALQGRLRERLVTRGDFYLVQTKLPQGVFLRVTVINPLTTDADLDALMEALRTAARR</sequence>
<dbReference type="PANTHER" id="PTHR45677">
    <property type="entry name" value="GLUTAMATE DECARBOXYLASE-RELATED"/>
    <property type="match status" value="1"/>
</dbReference>
<dbReference type="PRINTS" id="PR00800">
    <property type="entry name" value="YHDCRBOXLASE"/>
</dbReference>
<accession>A0A511SZD4</accession>
<dbReference type="GO" id="GO:0006520">
    <property type="term" value="P:amino acid metabolic process"/>
    <property type="evidence" value="ECO:0007669"/>
    <property type="project" value="InterPro"/>
</dbReference>
<dbReference type="InterPro" id="IPR010977">
    <property type="entry name" value="Aromatic_deC"/>
</dbReference>
<reference evidence="9 10" key="1">
    <citation type="submission" date="2016-10" db="EMBL/GenBank/DDBJ databases">
        <authorList>
            <person name="Varghese N."/>
            <person name="Submissions S."/>
        </authorList>
    </citation>
    <scope>NUCLEOTIDE SEQUENCE [LARGE SCALE GENOMIC DNA]</scope>
    <source>
        <strain evidence="9 10">DSM 16525</strain>
    </source>
</reference>
<dbReference type="GO" id="GO:0016831">
    <property type="term" value="F:carboxy-lyase activity"/>
    <property type="evidence" value="ECO:0007669"/>
    <property type="project" value="UniProtKB-KW"/>
</dbReference>
<organism evidence="8 11">
    <name type="scientific">Myxococcus fulvus</name>
    <dbReference type="NCBI Taxonomy" id="33"/>
    <lineage>
        <taxon>Bacteria</taxon>
        <taxon>Pseudomonadati</taxon>
        <taxon>Myxococcota</taxon>
        <taxon>Myxococcia</taxon>
        <taxon>Myxococcales</taxon>
        <taxon>Cystobacterineae</taxon>
        <taxon>Myxococcaceae</taxon>
        <taxon>Myxococcus</taxon>
    </lineage>
</organism>
<dbReference type="Gene3D" id="3.40.640.10">
    <property type="entry name" value="Type I PLP-dependent aspartate aminotransferase-like (Major domain)"/>
    <property type="match status" value="1"/>
</dbReference>
<dbReference type="GO" id="GO:0019752">
    <property type="term" value="P:carboxylic acid metabolic process"/>
    <property type="evidence" value="ECO:0007669"/>
    <property type="project" value="InterPro"/>
</dbReference>
<evidence type="ECO:0000313" key="11">
    <source>
        <dbReference type="Proteomes" id="UP000321514"/>
    </source>
</evidence>
<dbReference type="InterPro" id="IPR002129">
    <property type="entry name" value="PyrdxlP-dep_de-COase"/>
</dbReference>
<dbReference type="InterPro" id="IPR015422">
    <property type="entry name" value="PyrdxlP-dep_Trfase_small"/>
</dbReference>
<dbReference type="GO" id="GO:0030170">
    <property type="term" value="F:pyridoxal phosphate binding"/>
    <property type="evidence" value="ECO:0007669"/>
    <property type="project" value="InterPro"/>
</dbReference>
<dbReference type="Proteomes" id="UP000321514">
    <property type="component" value="Unassembled WGS sequence"/>
</dbReference>
<proteinExistence type="inferred from homology"/>
<dbReference type="InterPro" id="IPR015421">
    <property type="entry name" value="PyrdxlP-dep_Trfase_major"/>
</dbReference>
<evidence type="ECO:0000313" key="8">
    <source>
        <dbReference type="EMBL" id="GEN06812.1"/>
    </source>
</evidence>
<dbReference type="PANTHER" id="PTHR45677:SF8">
    <property type="entry name" value="CYSTEINE SULFINIC ACID DECARBOXYLASE"/>
    <property type="match status" value="1"/>
</dbReference>
<dbReference type="EMBL" id="FOIB01000004">
    <property type="protein sequence ID" value="SEU04628.1"/>
    <property type="molecule type" value="Genomic_DNA"/>
</dbReference>
<dbReference type="InterPro" id="IPR015424">
    <property type="entry name" value="PyrdxlP-dep_Trfase"/>
</dbReference>
<keyword evidence="3" id="KW-0210">Decarboxylase</keyword>
<dbReference type="AlphaFoldDB" id="A0A511SZD4"/>
<dbReference type="RefSeq" id="WP_074954029.1">
    <property type="nucleotide sequence ID" value="NZ_BJXR01000017.1"/>
</dbReference>
<comment type="caution">
    <text evidence="8">The sequence shown here is derived from an EMBL/GenBank/DDBJ whole genome shotgun (WGS) entry which is preliminary data.</text>
</comment>
<evidence type="ECO:0000256" key="3">
    <source>
        <dbReference type="ARBA" id="ARBA00022793"/>
    </source>
</evidence>
<dbReference type="Gene3D" id="3.90.1150.10">
    <property type="entry name" value="Aspartate Aminotransferase, domain 1"/>
    <property type="match status" value="1"/>
</dbReference>
<dbReference type="OrthoDB" id="9803665at2"/>
<dbReference type="Pfam" id="PF00282">
    <property type="entry name" value="Pyridoxal_deC"/>
    <property type="match status" value="1"/>
</dbReference>
<dbReference type="SUPFAM" id="SSF53383">
    <property type="entry name" value="PLP-dependent transferases"/>
    <property type="match status" value="1"/>
</dbReference>
<protein>
    <submittedName>
        <fullName evidence="9">L-2,4-diaminobutyrate decarboxylase</fullName>
    </submittedName>
    <submittedName>
        <fullName evidence="8">Pyridoxal-dependent decarboxylase</fullName>
    </submittedName>
</protein>
<keyword evidence="10" id="KW-1185">Reference proteome</keyword>
<evidence type="ECO:0000313" key="9">
    <source>
        <dbReference type="EMBL" id="SEU04628.1"/>
    </source>
</evidence>
<dbReference type="EMBL" id="BJXR01000017">
    <property type="protein sequence ID" value="GEN06812.1"/>
    <property type="molecule type" value="Genomic_DNA"/>
</dbReference>